<gene>
    <name evidence="2" type="ORF">QYF49_07675</name>
</gene>
<comment type="caution">
    <text evidence="2">The sequence shown here is derived from an EMBL/GenBank/DDBJ whole genome shotgun (WGS) entry which is preliminary data.</text>
</comment>
<accession>A0ABT8E4S9</accession>
<evidence type="ECO:0000256" key="1">
    <source>
        <dbReference type="SAM" id="Phobius"/>
    </source>
</evidence>
<sequence length="318" mass="37167">MLFSKKTDTASKNKRQLSYSRTAATKTACILFFSVISLSLLFNIIFFTKYQSIRNSVRASEQNVHHQINQVDQTNLLQSDAIQVFTEDFIRTYLTVPKEENARQARTEELSKYFVSGFDLKRVSEYQDFKGERQLKRLKYFDTKHISRKEAKVRFQVQYEIAELNGTKKKGKPVPKITQHQIDVVVPVTSNGKGFAVYQSPNIVQQDLKDTMSYEAQPLEGKEVTSIERKHLHSFLNEFFRSYGVSDEKLPFMADLDEGLQNQLLQDVEIRQAVKNDSTYRVKADVYYQNSETSMTDLYSYELKLERENEKFFITHFE</sequence>
<keyword evidence="1" id="KW-0812">Transmembrane</keyword>
<organism evidence="2 3">
    <name type="scientific">Fictibacillus terranigra</name>
    <dbReference type="NCBI Taxonomy" id="3058424"/>
    <lineage>
        <taxon>Bacteria</taxon>
        <taxon>Bacillati</taxon>
        <taxon>Bacillota</taxon>
        <taxon>Bacilli</taxon>
        <taxon>Bacillales</taxon>
        <taxon>Fictibacillaceae</taxon>
        <taxon>Fictibacillus</taxon>
    </lineage>
</organism>
<dbReference type="InterPro" id="IPR024735">
    <property type="entry name" value="TcpC"/>
</dbReference>
<proteinExistence type="predicted"/>
<dbReference type="RefSeq" id="WP_290398983.1">
    <property type="nucleotide sequence ID" value="NZ_JAUHLN010000001.1"/>
</dbReference>
<dbReference type="Gene3D" id="3.10.450.540">
    <property type="match status" value="1"/>
</dbReference>
<dbReference type="InterPro" id="IPR035628">
    <property type="entry name" value="TcpC_C"/>
</dbReference>
<dbReference type="CDD" id="cd16386">
    <property type="entry name" value="TcpC_N"/>
    <property type="match status" value="1"/>
</dbReference>
<protein>
    <submittedName>
        <fullName evidence="2">Conjugal transfer protein</fullName>
    </submittedName>
</protein>
<keyword evidence="1" id="KW-1133">Transmembrane helix</keyword>
<name>A0ABT8E4S9_9BACL</name>
<keyword evidence="1" id="KW-0472">Membrane</keyword>
<dbReference type="CDD" id="cd16428">
    <property type="entry name" value="TcpC_C"/>
    <property type="match status" value="1"/>
</dbReference>
<feature type="transmembrane region" description="Helical" evidence="1">
    <location>
        <begin position="23"/>
        <end position="47"/>
    </location>
</feature>
<evidence type="ECO:0000313" key="3">
    <source>
        <dbReference type="Proteomes" id="UP001168694"/>
    </source>
</evidence>
<evidence type="ECO:0000313" key="2">
    <source>
        <dbReference type="EMBL" id="MDN4072905.1"/>
    </source>
</evidence>
<keyword evidence="3" id="KW-1185">Reference proteome</keyword>
<dbReference type="EMBL" id="JAUHLN010000001">
    <property type="protein sequence ID" value="MDN4072905.1"/>
    <property type="molecule type" value="Genomic_DNA"/>
</dbReference>
<dbReference type="Proteomes" id="UP001168694">
    <property type="component" value="Unassembled WGS sequence"/>
</dbReference>
<reference evidence="2" key="1">
    <citation type="submission" date="2023-06" db="EMBL/GenBank/DDBJ databases">
        <title>Draft Genome Sequences of Representative Paenibacillus Polymyxa, Bacillus cereus, Fictibacillus sp., and Brevibacillus agri Strains Isolated from Amazonian Dark Earth.</title>
        <authorList>
            <person name="Pellegrinetti T.A."/>
            <person name="Cunha I.C.M."/>
            <person name="Chaves M.G."/>
            <person name="Freitas A.S."/>
            <person name="Silva A.V.R."/>
            <person name="Tsai S.M."/>
            <person name="Mendes L.W."/>
        </authorList>
    </citation>
    <scope>NUCLEOTIDE SEQUENCE</scope>
    <source>
        <strain evidence="2">CENA-BCM004</strain>
    </source>
</reference>
<dbReference type="Pfam" id="PF12642">
    <property type="entry name" value="TpcC"/>
    <property type="match status" value="1"/>
</dbReference>